<protein>
    <submittedName>
        <fullName evidence="1">Uncharacterized protein</fullName>
    </submittedName>
</protein>
<dbReference type="Proteomes" id="UP000013232">
    <property type="component" value="Unassembled WGS sequence"/>
</dbReference>
<dbReference type="RefSeq" id="WP_004339138.1">
    <property type="nucleotide sequence ID" value="NZ_AMXE01000044.1"/>
</dbReference>
<dbReference type="Pfam" id="PF19953">
    <property type="entry name" value="EACC1"/>
    <property type="match status" value="1"/>
</dbReference>
<dbReference type="AlphaFoldDB" id="N6YXA6"/>
<sequence>MSFTEALKENGIEFSRRIQLAEGPMAAGWIVDVFSALKDPAPWAALAAALVAWLRAKASRKVIVTTKENEVIHTEGMSVADTIKVLERAKSMAVIEIPPKDNP</sequence>
<comment type="caution">
    <text evidence="1">The sequence shown here is derived from an EMBL/GenBank/DDBJ whole genome shotgun (WGS) entry which is preliminary data.</text>
</comment>
<dbReference type="EMBL" id="AMXE01000044">
    <property type="protein sequence ID" value="ENO87037.1"/>
    <property type="molecule type" value="Genomic_DNA"/>
</dbReference>
<gene>
    <name evidence="1" type="ORF">C666_11935</name>
</gene>
<dbReference type="OrthoDB" id="9154617at2"/>
<proteinExistence type="predicted"/>
<accession>N6YXA6</accession>
<organism evidence="1 2">
    <name type="scientific">Thauera linaloolentis (strain DSM 12138 / JCM 21573 / CCUG 41526 / CIP 105981 / IAM 15112 / NBRC 102519 / 47Lol)</name>
    <dbReference type="NCBI Taxonomy" id="1123367"/>
    <lineage>
        <taxon>Bacteria</taxon>
        <taxon>Pseudomonadati</taxon>
        <taxon>Pseudomonadota</taxon>
        <taxon>Betaproteobacteria</taxon>
        <taxon>Rhodocyclales</taxon>
        <taxon>Zoogloeaceae</taxon>
        <taxon>Thauera</taxon>
    </lineage>
</organism>
<evidence type="ECO:0000313" key="1">
    <source>
        <dbReference type="EMBL" id="ENO87037.1"/>
    </source>
</evidence>
<name>N6YXA6_THAL4</name>
<evidence type="ECO:0000313" key="2">
    <source>
        <dbReference type="Proteomes" id="UP000013232"/>
    </source>
</evidence>
<dbReference type="InterPro" id="IPR045428">
    <property type="entry name" value="EACC1"/>
</dbReference>
<keyword evidence="2" id="KW-1185">Reference proteome</keyword>
<reference evidence="1 2" key="1">
    <citation type="submission" date="2012-09" db="EMBL/GenBank/DDBJ databases">
        <title>Draft Genome Sequences of 6 Strains from Genus Thauera.</title>
        <authorList>
            <person name="Liu B."/>
            <person name="Shapleigh J.P."/>
            <person name="Frostegard A.H."/>
        </authorList>
    </citation>
    <scope>NUCLEOTIDE SEQUENCE [LARGE SCALE GENOMIC DNA]</scope>
    <source>
        <strain evidence="2">47Lol / DSM 12138</strain>
    </source>
</reference>
<dbReference type="STRING" id="1123367.GCA_000621305_01326"/>